<dbReference type="EMBL" id="AP027731">
    <property type="protein sequence ID" value="BDZ44207.1"/>
    <property type="molecule type" value="Genomic_DNA"/>
</dbReference>
<dbReference type="Pfam" id="PF03883">
    <property type="entry name" value="H2O2_YaaD"/>
    <property type="match status" value="1"/>
</dbReference>
<reference evidence="2" key="1">
    <citation type="journal article" date="2019" name="Int. J. Syst. Evol. Microbiol.">
        <title>The Global Catalogue of Microorganisms (GCM) 10K type strain sequencing project: providing services to taxonomists for standard genome sequencing and annotation.</title>
        <authorList>
            <consortium name="The Broad Institute Genomics Platform"/>
            <consortium name="The Broad Institute Genome Sequencing Center for Infectious Disease"/>
            <person name="Wu L."/>
            <person name="Ma J."/>
        </authorList>
    </citation>
    <scope>NUCLEOTIDE SEQUENCE [LARGE SCALE GENOMIC DNA]</scope>
    <source>
        <strain evidence="2">NBRC 108725</strain>
    </source>
</reference>
<sequence length="210" mass="22369">MRAVRALAKDPDAMAAALKLGPRQRTEIERNRALTTSATLPTIDRYTGVLYDALDAATLPAAARERAGAVVAVHSALLGLTGGLDPIPAYRLSADSRLPGLSLREHWSAVVAKELRAVPGLLLDLRSEGYVALGPAPVRPDSVYLRVLGEGPDGVVRALNHFNKHAKGELTRALLLAEELPDTVDDLLAWAPGAGFTLRRHSPTEVALIV</sequence>
<evidence type="ECO:0000313" key="2">
    <source>
        <dbReference type="Proteomes" id="UP001321498"/>
    </source>
</evidence>
<dbReference type="PANTHER" id="PTHR30283">
    <property type="entry name" value="PEROXIDE STRESS RESPONSE PROTEIN YAAA"/>
    <property type="match status" value="1"/>
</dbReference>
<proteinExistence type="predicted"/>
<accession>A0ABN6XKD3</accession>
<protein>
    <submittedName>
        <fullName evidence="1">Peroxide stress protein YaaA</fullName>
    </submittedName>
</protein>
<dbReference type="Proteomes" id="UP001321498">
    <property type="component" value="Chromosome"/>
</dbReference>
<evidence type="ECO:0000313" key="1">
    <source>
        <dbReference type="EMBL" id="BDZ44207.1"/>
    </source>
</evidence>
<organism evidence="1 2">
    <name type="scientific">Naasia aerilata</name>
    <dbReference type="NCBI Taxonomy" id="1162966"/>
    <lineage>
        <taxon>Bacteria</taxon>
        <taxon>Bacillati</taxon>
        <taxon>Actinomycetota</taxon>
        <taxon>Actinomycetes</taxon>
        <taxon>Micrococcales</taxon>
        <taxon>Microbacteriaceae</taxon>
        <taxon>Naasia</taxon>
    </lineage>
</organism>
<name>A0ABN6XKD3_9MICO</name>
<keyword evidence="2" id="KW-1185">Reference proteome</keyword>
<dbReference type="PANTHER" id="PTHR30283:SF4">
    <property type="entry name" value="PEROXIDE STRESS RESISTANCE PROTEIN YAAA"/>
    <property type="match status" value="1"/>
</dbReference>
<gene>
    <name evidence="1" type="ORF">GCM10025866_01160</name>
</gene>
<dbReference type="InterPro" id="IPR005583">
    <property type="entry name" value="YaaA"/>
</dbReference>